<name>A0A654DTA0_SPHMU</name>
<dbReference type="AlphaFoldDB" id="A0A654DTA0"/>
<accession>A0A654DTA0</accession>
<gene>
    <name evidence="2" type="ORF">SPHINGO8BC_90541</name>
</gene>
<keyword evidence="1" id="KW-0472">Membrane</keyword>
<proteinExistence type="predicted"/>
<sequence length="46" mass="4949">MDHGLRLAPVSSLAMGPISPIALVSVGRRSEEKLRQVLLGYEGDTK</sequence>
<evidence type="ECO:0000256" key="1">
    <source>
        <dbReference type="SAM" id="Phobius"/>
    </source>
</evidence>
<keyword evidence="1" id="KW-1133">Transmembrane helix</keyword>
<feature type="transmembrane region" description="Helical" evidence="1">
    <location>
        <begin position="6"/>
        <end position="26"/>
    </location>
</feature>
<evidence type="ECO:0000313" key="2">
    <source>
        <dbReference type="EMBL" id="VXD08437.1"/>
    </source>
</evidence>
<keyword evidence="1" id="KW-0812">Transmembrane</keyword>
<organism evidence="2 3">
    <name type="scientific">Sphingobacterium multivorum</name>
    <dbReference type="NCBI Taxonomy" id="28454"/>
    <lineage>
        <taxon>Bacteria</taxon>
        <taxon>Pseudomonadati</taxon>
        <taxon>Bacteroidota</taxon>
        <taxon>Sphingobacteriia</taxon>
        <taxon>Sphingobacteriales</taxon>
        <taxon>Sphingobacteriaceae</taxon>
        <taxon>Sphingobacterium</taxon>
    </lineage>
</organism>
<dbReference type="EMBL" id="CABWMV010000028">
    <property type="protein sequence ID" value="VXD08437.1"/>
    <property type="molecule type" value="Genomic_DNA"/>
</dbReference>
<reference evidence="2 3" key="1">
    <citation type="submission" date="2019-10" db="EMBL/GenBank/DDBJ databases">
        <authorList>
            <person name="Karimi E."/>
        </authorList>
    </citation>
    <scope>NUCLEOTIDE SEQUENCE [LARGE SCALE GENOMIC DNA]</scope>
    <source>
        <strain evidence="2">Sphingobacterium sp. 8BC</strain>
    </source>
</reference>
<protein>
    <submittedName>
        <fullName evidence="2">Uncharacterized protein</fullName>
    </submittedName>
</protein>
<dbReference type="Proteomes" id="UP000432350">
    <property type="component" value="Unassembled WGS sequence"/>
</dbReference>
<evidence type="ECO:0000313" key="3">
    <source>
        <dbReference type="Proteomes" id="UP000432350"/>
    </source>
</evidence>